<dbReference type="InterPro" id="IPR020892">
    <property type="entry name" value="Cyclophilin-type_PPIase_CS"/>
</dbReference>
<keyword evidence="1" id="KW-0413">Isomerase</keyword>
<sequence length="259" mass="28451">MEPVTVNKAAVLDEDTVKYSRVTKNGYVQIITNYGPLNLELYCKHAPKACENFIGHCRSGYYNGTKFHRLIKHFMLQGGDPTGTGKGGESIWGKPFEDEFSGTFSHDQRGVLSMANAGSNTNNSQFFITFRPCKHLDKKHTIFGRLVGGGDSLTAIERVETDPETSHPIDPIIFLNASVFVDPFEDAMKVVDKERKEALGKSAKTFGVDDASITPTISKPKVFSAGVGKYIKPEVKTGLKRVNTDDQSGELTVEGKGLR</sequence>
<evidence type="ECO:0000259" key="2">
    <source>
        <dbReference type="PROSITE" id="PS50072"/>
    </source>
</evidence>
<organism evidence="3 4">
    <name type="scientific">Ditylenchus dipsaci</name>
    <dbReference type="NCBI Taxonomy" id="166011"/>
    <lineage>
        <taxon>Eukaryota</taxon>
        <taxon>Metazoa</taxon>
        <taxon>Ecdysozoa</taxon>
        <taxon>Nematoda</taxon>
        <taxon>Chromadorea</taxon>
        <taxon>Rhabditida</taxon>
        <taxon>Tylenchina</taxon>
        <taxon>Tylenchomorpha</taxon>
        <taxon>Sphaerularioidea</taxon>
        <taxon>Anguinidae</taxon>
        <taxon>Anguininae</taxon>
        <taxon>Ditylenchus</taxon>
    </lineage>
</organism>
<dbReference type="InterPro" id="IPR002130">
    <property type="entry name" value="Cyclophilin-type_PPIase_dom"/>
</dbReference>
<dbReference type="GO" id="GO:0071013">
    <property type="term" value="C:catalytic step 2 spliceosome"/>
    <property type="evidence" value="ECO:0007669"/>
    <property type="project" value="TreeGrafter"/>
</dbReference>
<comment type="catalytic activity">
    <reaction evidence="1">
        <text>[protein]-peptidylproline (omega=180) = [protein]-peptidylproline (omega=0)</text>
        <dbReference type="Rhea" id="RHEA:16237"/>
        <dbReference type="Rhea" id="RHEA-COMP:10747"/>
        <dbReference type="Rhea" id="RHEA-COMP:10748"/>
        <dbReference type="ChEBI" id="CHEBI:83833"/>
        <dbReference type="ChEBI" id="CHEBI:83834"/>
        <dbReference type="EC" id="5.2.1.8"/>
    </reaction>
</comment>
<evidence type="ECO:0000256" key="1">
    <source>
        <dbReference type="RuleBase" id="RU363019"/>
    </source>
</evidence>
<dbReference type="GO" id="GO:0000209">
    <property type="term" value="P:protein polyubiquitination"/>
    <property type="evidence" value="ECO:0007669"/>
    <property type="project" value="TreeGrafter"/>
</dbReference>
<dbReference type="FunFam" id="2.40.100.10:FF:000018">
    <property type="entry name" value="Peptidyl-prolyl cis-trans isomerase-like 2"/>
    <property type="match status" value="1"/>
</dbReference>
<dbReference type="SUPFAM" id="SSF50891">
    <property type="entry name" value="Cyclophilin-like"/>
    <property type="match status" value="1"/>
</dbReference>
<protein>
    <recommendedName>
        <fullName evidence="1">Peptidyl-prolyl cis-trans isomerase</fullName>
        <shortName evidence="1">PPIase</shortName>
        <ecNumber evidence="1">5.2.1.8</ecNumber>
    </recommendedName>
</protein>
<dbReference type="WBParaSite" id="jg6160">
    <property type="protein sequence ID" value="jg6160"/>
    <property type="gene ID" value="jg6160"/>
</dbReference>
<dbReference type="PANTHER" id="PTHR45625:SF1">
    <property type="entry name" value="RING-TYPE E3 UBIQUITIN-PROTEIN LIGASE PPIL2"/>
    <property type="match status" value="1"/>
</dbReference>
<evidence type="ECO:0000313" key="4">
    <source>
        <dbReference type="WBParaSite" id="jg6160"/>
    </source>
</evidence>
<dbReference type="Pfam" id="PF00160">
    <property type="entry name" value="Pro_isomerase"/>
    <property type="match status" value="1"/>
</dbReference>
<keyword evidence="1" id="KW-0697">Rotamase</keyword>
<dbReference type="Proteomes" id="UP000887574">
    <property type="component" value="Unplaced"/>
</dbReference>
<dbReference type="InterPro" id="IPR029000">
    <property type="entry name" value="Cyclophilin-like_dom_sf"/>
</dbReference>
<dbReference type="AlphaFoldDB" id="A0A915EJY1"/>
<name>A0A915EJY1_9BILA</name>
<dbReference type="GO" id="GO:0061630">
    <property type="term" value="F:ubiquitin protein ligase activity"/>
    <property type="evidence" value="ECO:0007669"/>
    <property type="project" value="TreeGrafter"/>
</dbReference>
<feature type="domain" description="PPIase cyclophilin-type" evidence="2">
    <location>
        <begin position="32"/>
        <end position="179"/>
    </location>
</feature>
<reference evidence="4" key="1">
    <citation type="submission" date="2022-11" db="UniProtKB">
        <authorList>
            <consortium name="WormBaseParasite"/>
        </authorList>
    </citation>
    <scope>IDENTIFICATION</scope>
</reference>
<dbReference type="PRINTS" id="PR00153">
    <property type="entry name" value="CSAPPISMRASE"/>
</dbReference>
<dbReference type="PANTHER" id="PTHR45625">
    <property type="entry name" value="PEPTIDYL-PROLYL CIS-TRANS ISOMERASE-RELATED"/>
    <property type="match status" value="1"/>
</dbReference>
<dbReference type="GO" id="GO:0003755">
    <property type="term" value="F:peptidyl-prolyl cis-trans isomerase activity"/>
    <property type="evidence" value="ECO:0007669"/>
    <property type="project" value="UniProtKB-UniRule"/>
</dbReference>
<dbReference type="InterPro" id="IPR044666">
    <property type="entry name" value="Cyclophilin_A-like"/>
</dbReference>
<accession>A0A915EJY1</accession>
<proteinExistence type="inferred from homology"/>
<comment type="function">
    <text evidence="1">PPIases accelerate the folding of proteins. It catalyzes the cis-trans isomerization of proline imidic peptide bonds in oligopeptides.</text>
</comment>
<dbReference type="CDD" id="cd01923">
    <property type="entry name" value="cyclophilin_RING"/>
    <property type="match status" value="1"/>
</dbReference>
<evidence type="ECO:0000313" key="3">
    <source>
        <dbReference type="Proteomes" id="UP000887574"/>
    </source>
</evidence>
<dbReference type="GO" id="GO:0006457">
    <property type="term" value="P:protein folding"/>
    <property type="evidence" value="ECO:0007669"/>
    <property type="project" value="InterPro"/>
</dbReference>
<dbReference type="PROSITE" id="PS00170">
    <property type="entry name" value="CSA_PPIASE_1"/>
    <property type="match status" value="1"/>
</dbReference>
<dbReference type="Gene3D" id="2.40.100.10">
    <property type="entry name" value="Cyclophilin-like"/>
    <property type="match status" value="1"/>
</dbReference>
<dbReference type="PROSITE" id="PS50072">
    <property type="entry name" value="CSA_PPIASE_2"/>
    <property type="match status" value="1"/>
</dbReference>
<comment type="similarity">
    <text evidence="1">Belongs to the cyclophilin-type PPIase family.</text>
</comment>
<keyword evidence="3" id="KW-1185">Reference proteome</keyword>
<dbReference type="EC" id="5.2.1.8" evidence="1"/>